<dbReference type="Proteomes" id="UP000033047">
    <property type="component" value="Unassembled WGS sequence"/>
</dbReference>
<dbReference type="EMBL" id="AQHV01000016">
    <property type="protein sequence ID" value="KKB50283.1"/>
    <property type="molecule type" value="Genomic_DNA"/>
</dbReference>
<protein>
    <submittedName>
        <fullName evidence="2">Uncharacterized protein</fullName>
    </submittedName>
</protein>
<accession>A0A0F5IXS6</accession>
<name>A0A0F5IXS6_9BACT</name>
<dbReference type="InterPro" id="IPR048136">
    <property type="entry name" value="STM3941-like"/>
</dbReference>
<proteinExistence type="predicted"/>
<gene>
    <name evidence="2" type="ORF">HMPREF1535_03632</name>
</gene>
<dbReference type="AlphaFoldDB" id="A0A0F5IXS6"/>
<keyword evidence="1" id="KW-0812">Transmembrane</keyword>
<reference evidence="2 3" key="1">
    <citation type="submission" date="2013-04" db="EMBL/GenBank/DDBJ databases">
        <title>The Genome Sequence of Parabacteroides goldsteinii DSM 19448.</title>
        <authorList>
            <consortium name="The Broad Institute Genomics Platform"/>
            <person name="Earl A."/>
            <person name="Ward D."/>
            <person name="Feldgarden M."/>
            <person name="Gevers D."/>
            <person name="Martens E."/>
            <person name="Sakamoto M."/>
            <person name="Benno Y."/>
            <person name="Song Y."/>
            <person name="Liu C."/>
            <person name="Lee J."/>
            <person name="Bolanos M."/>
            <person name="Vaisanen M.L."/>
            <person name="Finegold S.M."/>
            <person name="Walker B."/>
            <person name="Young S."/>
            <person name="Zeng Q."/>
            <person name="Gargeya S."/>
            <person name="Fitzgerald M."/>
            <person name="Haas B."/>
            <person name="Abouelleil A."/>
            <person name="Allen A.W."/>
            <person name="Alvarado L."/>
            <person name="Arachchi H.M."/>
            <person name="Berlin A.M."/>
            <person name="Chapman S.B."/>
            <person name="Gainer-Dewar J."/>
            <person name="Goldberg J."/>
            <person name="Griggs A."/>
            <person name="Gujja S."/>
            <person name="Hansen M."/>
            <person name="Howarth C."/>
            <person name="Imamovic A."/>
            <person name="Ireland A."/>
            <person name="Larimer J."/>
            <person name="McCowan C."/>
            <person name="Murphy C."/>
            <person name="Pearson M."/>
            <person name="Poon T.W."/>
            <person name="Priest M."/>
            <person name="Roberts A."/>
            <person name="Saif S."/>
            <person name="Shea T."/>
            <person name="Sisk P."/>
            <person name="Sykes S."/>
            <person name="Wortman J."/>
            <person name="Nusbaum C."/>
            <person name="Birren B."/>
        </authorList>
    </citation>
    <scope>NUCLEOTIDE SEQUENCE [LARGE SCALE GENOMIC DNA]</scope>
    <source>
        <strain evidence="2 3">DSM 19448</strain>
    </source>
</reference>
<dbReference type="PATRIC" id="fig|927665.4.peg.3735"/>
<keyword evidence="1" id="KW-1133">Transmembrane helix</keyword>
<keyword evidence="1" id="KW-0472">Membrane</keyword>
<evidence type="ECO:0000313" key="2">
    <source>
        <dbReference type="EMBL" id="KKB50283.1"/>
    </source>
</evidence>
<organism evidence="2 3">
    <name type="scientific">Parabacteroides goldsteinii DSM 19448 = WAL 12034</name>
    <dbReference type="NCBI Taxonomy" id="927665"/>
    <lineage>
        <taxon>Bacteria</taxon>
        <taxon>Pseudomonadati</taxon>
        <taxon>Bacteroidota</taxon>
        <taxon>Bacteroidia</taxon>
        <taxon>Bacteroidales</taxon>
        <taxon>Tannerellaceae</taxon>
        <taxon>Parabacteroides</taxon>
    </lineage>
</organism>
<comment type="caution">
    <text evidence="2">The sequence shown here is derived from an EMBL/GenBank/DDBJ whole genome shotgun (WGS) entry which is preliminary data.</text>
</comment>
<evidence type="ECO:0000256" key="1">
    <source>
        <dbReference type="SAM" id="Phobius"/>
    </source>
</evidence>
<sequence length="191" mass="22619">METFTKQSSVKLLDSETCIDNKVVIYKSRSKAILFILVSLLLAIAGKLFLHHPDYYVVGWSFIILSVLCLIFGIGTYFDRKPYIILTENGITEMSDIREEIEWDAILRADEFYYRGQYFIRLLIDRDYKPATVRPTWFWRFDKLYEKNGIKAIFIRIGFYEVSAMKLTGFIKKMIRANTEKREELLNEKHL</sequence>
<dbReference type="NCBIfam" id="NF041635">
    <property type="entry name" value="STM3941_fam"/>
    <property type="match status" value="1"/>
</dbReference>
<evidence type="ECO:0000313" key="3">
    <source>
        <dbReference type="Proteomes" id="UP000033047"/>
    </source>
</evidence>
<feature type="transmembrane region" description="Helical" evidence="1">
    <location>
        <begin position="32"/>
        <end position="50"/>
    </location>
</feature>
<dbReference type="HOGENOM" id="CLU_1552046_0_0_10"/>
<feature type="transmembrane region" description="Helical" evidence="1">
    <location>
        <begin position="56"/>
        <end position="78"/>
    </location>
</feature>
<dbReference type="RefSeq" id="WP_046147607.1">
    <property type="nucleotide sequence ID" value="NZ_KQ033913.1"/>
</dbReference>